<evidence type="ECO:0000256" key="2">
    <source>
        <dbReference type="ARBA" id="ARBA00022448"/>
    </source>
</evidence>
<organism evidence="9 10">
    <name type="scientific">Paracraurococcus ruber</name>
    <dbReference type="NCBI Taxonomy" id="77675"/>
    <lineage>
        <taxon>Bacteria</taxon>
        <taxon>Pseudomonadati</taxon>
        <taxon>Pseudomonadota</taxon>
        <taxon>Alphaproteobacteria</taxon>
        <taxon>Acetobacterales</taxon>
        <taxon>Roseomonadaceae</taxon>
        <taxon>Paracraurococcus</taxon>
    </lineage>
</organism>
<name>A0ABS1D3A7_9PROT</name>
<feature type="transmembrane region" description="Helical" evidence="7">
    <location>
        <begin position="52"/>
        <end position="73"/>
    </location>
</feature>
<evidence type="ECO:0000256" key="1">
    <source>
        <dbReference type="ARBA" id="ARBA00004651"/>
    </source>
</evidence>
<keyword evidence="3" id="KW-1003">Cell membrane</keyword>
<keyword evidence="6 7" id="KW-0472">Membrane</keyword>
<comment type="subcellular location">
    <subcellularLocation>
        <location evidence="7">Cell inner membrane</location>
        <topology evidence="7">Multi-pass membrane protein</topology>
    </subcellularLocation>
    <subcellularLocation>
        <location evidence="1">Cell membrane</location>
        <topology evidence="1">Multi-pass membrane protein</topology>
    </subcellularLocation>
</comment>
<comment type="caution">
    <text evidence="9">The sequence shown here is derived from an EMBL/GenBank/DDBJ whole genome shotgun (WGS) entry which is preliminary data.</text>
</comment>
<proteinExistence type="inferred from homology"/>
<feature type="domain" description="Tripartite ATP-independent periplasmic transporters DctQ component" evidence="8">
    <location>
        <begin position="65"/>
        <end position="195"/>
    </location>
</feature>
<feature type="transmembrane region" description="Helical" evidence="7">
    <location>
        <begin position="127"/>
        <end position="149"/>
    </location>
</feature>
<evidence type="ECO:0000313" key="9">
    <source>
        <dbReference type="EMBL" id="MBK1660978.1"/>
    </source>
</evidence>
<dbReference type="Proteomes" id="UP000697995">
    <property type="component" value="Unassembled WGS sequence"/>
</dbReference>
<feature type="transmembrane region" description="Helical" evidence="7">
    <location>
        <begin position="88"/>
        <end position="106"/>
    </location>
</feature>
<keyword evidence="5 7" id="KW-1133">Transmembrane helix</keyword>
<keyword evidence="10" id="KW-1185">Reference proteome</keyword>
<comment type="subunit">
    <text evidence="7">The complex comprises the extracytoplasmic solute receptor protein and the two transmembrane proteins.</text>
</comment>
<keyword evidence="2 7" id="KW-0813">Transport</keyword>
<comment type="similarity">
    <text evidence="7">Belongs to the TRAP transporter small permease family.</text>
</comment>
<dbReference type="InterPro" id="IPR055348">
    <property type="entry name" value="DctQ"/>
</dbReference>
<gene>
    <name evidence="9" type="ORF">CKO45_22435</name>
</gene>
<evidence type="ECO:0000256" key="7">
    <source>
        <dbReference type="RuleBase" id="RU369079"/>
    </source>
</evidence>
<reference evidence="9 10" key="1">
    <citation type="journal article" date="2020" name="Microorganisms">
        <title>Osmotic Adaptation and Compatible Solute Biosynthesis of Phototrophic Bacteria as Revealed from Genome Analyses.</title>
        <authorList>
            <person name="Imhoff J.F."/>
            <person name="Rahn T."/>
            <person name="Kunzel S."/>
            <person name="Keller A."/>
            <person name="Neulinger S.C."/>
        </authorList>
    </citation>
    <scope>NUCLEOTIDE SEQUENCE [LARGE SCALE GENOMIC DNA]</scope>
    <source>
        <strain evidence="9 10">DSM 15382</strain>
    </source>
</reference>
<protein>
    <recommendedName>
        <fullName evidence="7">TRAP transporter small permease protein</fullName>
    </recommendedName>
</protein>
<comment type="function">
    <text evidence="7">Part of the tripartite ATP-independent periplasmic (TRAP) transport system.</text>
</comment>
<evidence type="ECO:0000256" key="5">
    <source>
        <dbReference type="ARBA" id="ARBA00022989"/>
    </source>
</evidence>
<evidence type="ECO:0000256" key="4">
    <source>
        <dbReference type="ARBA" id="ARBA00022692"/>
    </source>
</evidence>
<evidence type="ECO:0000256" key="6">
    <source>
        <dbReference type="ARBA" id="ARBA00023136"/>
    </source>
</evidence>
<sequence>MPGWRRRRSAGWTATRCWARRARWWRSTAPASPEVPDPDGPPGGVIARLARLLALAGGLALLATALLTTWSVLQRWLTRQPVPGDFELVSLGAGLAVMGFLAHGTLMRSNILVDSVTSWLPRRVTDAVDAFWMLVWVVVAAVLAERLFVGARETLRSGTTTMVLGLPTWWAIGLGALGFAATALVAAAWTLRLARGRF</sequence>
<evidence type="ECO:0000313" key="10">
    <source>
        <dbReference type="Proteomes" id="UP000697995"/>
    </source>
</evidence>
<evidence type="ECO:0000259" key="8">
    <source>
        <dbReference type="Pfam" id="PF04290"/>
    </source>
</evidence>
<evidence type="ECO:0000256" key="3">
    <source>
        <dbReference type="ARBA" id="ARBA00022475"/>
    </source>
</evidence>
<dbReference type="EMBL" id="NRSG01000235">
    <property type="protein sequence ID" value="MBK1660978.1"/>
    <property type="molecule type" value="Genomic_DNA"/>
</dbReference>
<accession>A0ABS1D3A7</accession>
<keyword evidence="7" id="KW-0997">Cell inner membrane</keyword>
<keyword evidence="4 7" id="KW-0812">Transmembrane</keyword>
<dbReference type="Pfam" id="PF04290">
    <property type="entry name" value="DctQ"/>
    <property type="match status" value="1"/>
</dbReference>
<feature type="transmembrane region" description="Helical" evidence="7">
    <location>
        <begin position="169"/>
        <end position="191"/>
    </location>
</feature>